<reference evidence="3 4" key="1">
    <citation type="journal article" date="2018" name="Elife">
        <title>Firefly genomes illuminate parallel origins of bioluminescence in beetles.</title>
        <authorList>
            <person name="Fallon T.R."/>
            <person name="Lower S.E."/>
            <person name="Chang C.H."/>
            <person name="Bessho-Uehara M."/>
            <person name="Martin G.J."/>
            <person name="Bewick A.J."/>
            <person name="Behringer M."/>
            <person name="Debat H.J."/>
            <person name="Wong I."/>
            <person name="Day J.C."/>
            <person name="Suvorov A."/>
            <person name="Silva C.J."/>
            <person name="Stanger-Hall K.F."/>
            <person name="Hall D.W."/>
            <person name="Schmitz R.J."/>
            <person name="Nelson D.R."/>
            <person name="Lewis S.M."/>
            <person name="Shigenobu S."/>
            <person name="Bybee S.M."/>
            <person name="Larracuente A.M."/>
            <person name="Oba Y."/>
            <person name="Weng J.K."/>
        </authorList>
    </citation>
    <scope>NUCLEOTIDE SEQUENCE [LARGE SCALE GENOMIC DNA]</scope>
    <source>
        <strain evidence="3">1611_PpyrPB1</strain>
        <tissue evidence="3">Whole body</tissue>
    </source>
</reference>
<proteinExistence type="predicted"/>
<evidence type="ECO:0000313" key="4">
    <source>
        <dbReference type="Proteomes" id="UP000327044"/>
    </source>
</evidence>
<organism evidence="3 4">
    <name type="scientific">Photinus pyralis</name>
    <name type="common">Common eastern firefly</name>
    <name type="synonym">Lampyris pyralis</name>
    <dbReference type="NCBI Taxonomy" id="7054"/>
    <lineage>
        <taxon>Eukaryota</taxon>
        <taxon>Metazoa</taxon>
        <taxon>Ecdysozoa</taxon>
        <taxon>Arthropoda</taxon>
        <taxon>Hexapoda</taxon>
        <taxon>Insecta</taxon>
        <taxon>Pterygota</taxon>
        <taxon>Neoptera</taxon>
        <taxon>Endopterygota</taxon>
        <taxon>Coleoptera</taxon>
        <taxon>Polyphaga</taxon>
        <taxon>Elateriformia</taxon>
        <taxon>Elateroidea</taxon>
        <taxon>Lampyridae</taxon>
        <taxon>Lampyrinae</taxon>
        <taxon>Photinus</taxon>
    </lineage>
</organism>
<feature type="transmembrane region" description="Helical" evidence="2">
    <location>
        <begin position="15"/>
        <end position="41"/>
    </location>
</feature>
<comment type="caution">
    <text evidence="3">The sequence shown here is derived from an EMBL/GenBank/DDBJ whole genome shotgun (WGS) entry which is preliminary data.</text>
</comment>
<evidence type="ECO:0008006" key="5">
    <source>
        <dbReference type="Google" id="ProtNLM"/>
    </source>
</evidence>
<keyword evidence="1" id="KW-0560">Oxidoreductase</keyword>
<evidence type="ECO:0000313" key="3">
    <source>
        <dbReference type="EMBL" id="KAB0795599.1"/>
    </source>
</evidence>
<dbReference type="FunCoup" id="A0A5N4AE74">
    <property type="interactions" value="49"/>
</dbReference>
<dbReference type="InterPro" id="IPR002347">
    <property type="entry name" value="SDR_fam"/>
</dbReference>
<dbReference type="Proteomes" id="UP000327044">
    <property type="component" value="Unassembled WGS sequence"/>
</dbReference>
<sequence length="337" mass="37433">MYEMMEVFGVEICPIYIYALLALLAVGGFIIITAIKFFAYITCGFCYSNVKMDNKTVIITGASSGIGKETARDLARRGAKVILACRNLDKGNETKDDIVKTTGNENILVKKLDLASQKSIREFAKDINDTETKINVLIHNAGTAETRIKVTEDGLETTMATNHFGPFLLTHLLMDLLKRSGPCRIVVVASELYRLSSVNLDKLNPIRALVPAHIYYTSKYVNIYFTRELARRLEGTNITVNCLHPGMVDSGIWRNVPAPLSWPLIAVVKCFFKTPLQGAQTTVHLAVSEELENVSGKYFIDCKERSLSSGAMDSAKAKKVWEISENIVNLKESDPKI</sequence>
<dbReference type="Gene3D" id="3.40.50.720">
    <property type="entry name" value="NAD(P)-binding Rossmann-like Domain"/>
    <property type="match status" value="1"/>
</dbReference>
<dbReference type="CDD" id="cd05327">
    <property type="entry name" value="retinol-DH_like_SDR_c_like"/>
    <property type="match status" value="1"/>
</dbReference>
<dbReference type="PANTHER" id="PTHR43157:SF66">
    <property type="entry name" value="WW DOMAIN-CONTAINING OXIDOREDUCTASE-LIKE PROTEIN"/>
    <property type="match status" value="1"/>
</dbReference>
<keyword evidence="4" id="KW-1185">Reference proteome</keyword>
<keyword evidence="2" id="KW-1133">Transmembrane helix</keyword>
<dbReference type="Pfam" id="PF00106">
    <property type="entry name" value="adh_short"/>
    <property type="match status" value="1"/>
</dbReference>
<dbReference type="InParanoid" id="A0A5N4AE74"/>
<dbReference type="PANTHER" id="PTHR43157">
    <property type="entry name" value="PHOSPHATIDYLINOSITOL-GLYCAN BIOSYNTHESIS CLASS F PROTEIN-RELATED"/>
    <property type="match status" value="1"/>
</dbReference>
<keyword evidence="2" id="KW-0472">Membrane</keyword>
<dbReference type="SUPFAM" id="SSF51735">
    <property type="entry name" value="NAD(P)-binding Rossmann-fold domains"/>
    <property type="match status" value="1"/>
</dbReference>
<gene>
    <name evidence="3" type="ORF">PPYR_12438</name>
</gene>
<protein>
    <recommendedName>
        <fullName evidence="5">Retinol dehydrogenase 14</fullName>
    </recommendedName>
</protein>
<dbReference type="GO" id="GO:0016491">
    <property type="term" value="F:oxidoreductase activity"/>
    <property type="evidence" value="ECO:0007669"/>
    <property type="project" value="UniProtKB-KW"/>
</dbReference>
<accession>A0A5N4AE74</accession>
<dbReference type="PRINTS" id="PR00081">
    <property type="entry name" value="GDHRDH"/>
</dbReference>
<name>A0A5N4AE74_PHOPY</name>
<evidence type="ECO:0000256" key="1">
    <source>
        <dbReference type="ARBA" id="ARBA00023002"/>
    </source>
</evidence>
<keyword evidence="2" id="KW-0812">Transmembrane</keyword>
<dbReference type="EMBL" id="VVIM01000008">
    <property type="protein sequence ID" value="KAB0795599.1"/>
    <property type="molecule type" value="Genomic_DNA"/>
</dbReference>
<dbReference type="AlphaFoldDB" id="A0A5N4AE74"/>
<evidence type="ECO:0000256" key="2">
    <source>
        <dbReference type="SAM" id="Phobius"/>
    </source>
</evidence>
<dbReference type="InterPro" id="IPR036291">
    <property type="entry name" value="NAD(P)-bd_dom_sf"/>
</dbReference>